<proteinExistence type="predicted"/>
<feature type="signal peptide" evidence="4">
    <location>
        <begin position="1"/>
        <end position="18"/>
    </location>
</feature>
<dbReference type="AlphaFoldDB" id="A0A9N7UA04"/>
<dbReference type="InterPro" id="IPR016054">
    <property type="entry name" value="LY6_UPA_recep-like"/>
</dbReference>
<feature type="region of interest" description="Disordered" evidence="3">
    <location>
        <begin position="198"/>
        <end position="229"/>
    </location>
</feature>
<dbReference type="SUPFAM" id="SSF57302">
    <property type="entry name" value="Snake toxin-like"/>
    <property type="match status" value="2"/>
</dbReference>
<dbReference type="EMBL" id="CADEAL010000867">
    <property type="protein sequence ID" value="CAB1426193.1"/>
    <property type="molecule type" value="Genomic_DNA"/>
</dbReference>
<dbReference type="OrthoDB" id="8882827at2759"/>
<evidence type="ECO:0000313" key="7">
    <source>
        <dbReference type="Proteomes" id="UP001153269"/>
    </source>
</evidence>
<dbReference type="Gene3D" id="2.10.60.10">
    <property type="entry name" value="CD59"/>
    <property type="match status" value="2"/>
</dbReference>
<organism evidence="6 7">
    <name type="scientific">Pleuronectes platessa</name>
    <name type="common">European plaice</name>
    <dbReference type="NCBI Taxonomy" id="8262"/>
    <lineage>
        <taxon>Eukaryota</taxon>
        <taxon>Metazoa</taxon>
        <taxon>Chordata</taxon>
        <taxon>Craniata</taxon>
        <taxon>Vertebrata</taxon>
        <taxon>Euteleostomi</taxon>
        <taxon>Actinopterygii</taxon>
        <taxon>Neopterygii</taxon>
        <taxon>Teleostei</taxon>
        <taxon>Neoteleostei</taxon>
        <taxon>Acanthomorphata</taxon>
        <taxon>Carangaria</taxon>
        <taxon>Pleuronectiformes</taxon>
        <taxon>Pleuronectoidei</taxon>
        <taxon>Pleuronectidae</taxon>
        <taxon>Pleuronectes</taxon>
    </lineage>
</organism>
<evidence type="ECO:0000256" key="4">
    <source>
        <dbReference type="SAM" id="SignalP"/>
    </source>
</evidence>
<dbReference type="GO" id="GO:0005576">
    <property type="term" value="C:extracellular region"/>
    <property type="evidence" value="ECO:0007669"/>
    <property type="project" value="UniProtKB-SubCell"/>
</dbReference>
<dbReference type="Proteomes" id="UP001153269">
    <property type="component" value="Unassembled WGS sequence"/>
</dbReference>
<dbReference type="PROSITE" id="PS51257">
    <property type="entry name" value="PROKAR_LIPOPROTEIN"/>
    <property type="match status" value="1"/>
</dbReference>
<sequence>MKLLLSLTLFWALSSTDGALVCQTCTGQACSTPVLRPCPSGMCVTASVQGQIYKACAPSSLCPATGSQTFSVNLDFLSALTSAACCNTDNCNSANLPSPAAASANSLLCFNCNPITSQCNSSIQCKGTEDRCFQASVTIGSNTIPAFGCASENMCAVASSLGTIPFLQSAVKISGLACCGTNLCNTLTATTTTVQTTTTAPTTASAATTATTTTAPTTPTAPTTTTAATTTAAPTKTISTSAAAITTASDACCIRLGMIHLLIGLLVFTVY</sequence>
<keyword evidence="4" id="KW-0732">Signal</keyword>
<evidence type="ECO:0000256" key="2">
    <source>
        <dbReference type="ARBA" id="ARBA00022525"/>
    </source>
</evidence>
<evidence type="ECO:0000256" key="1">
    <source>
        <dbReference type="ARBA" id="ARBA00004613"/>
    </source>
</evidence>
<evidence type="ECO:0000256" key="3">
    <source>
        <dbReference type="SAM" id="MobiDB-lite"/>
    </source>
</evidence>
<gene>
    <name evidence="6" type="ORF">PLEPLA_LOCUS14128</name>
</gene>
<feature type="domain" description="UPAR/Ly6" evidence="5">
    <location>
        <begin position="20"/>
        <end position="103"/>
    </location>
</feature>
<feature type="domain" description="UPAR/Ly6" evidence="5">
    <location>
        <begin position="107"/>
        <end position="195"/>
    </location>
</feature>
<keyword evidence="2" id="KW-0964">Secreted</keyword>
<name>A0A9N7UA04_PLEPL</name>
<dbReference type="PANTHER" id="PTHR20914">
    <property type="entry name" value="LY6/PLAUR DOMAIN-CONTAINING PROTEIN 8"/>
    <property type="match status" value="1"/>
</dbReference>
<dbReference type="InterPro" id="IPR045860">
    <property type="entry name" value="Snake_toxin-like_sf"/>
</dbReference>
<evidence type="ECO:0000259" key="5">
    <source>
        <dbReference type="SMART" id="SM00134"/>
    </source>
</evidence>
<comment type="caution">
    <text evidence="6">The sequence shown here is derived from an EMBL/GenBank/DDBJ whole genome shotgun (WGS) entry which is preliminary data.</text>
</comment>
<dbReference type="SMART" id="SM00134">
    <property type="entry name" value="LU"/>
    <property type="match status" value="2"/>
</dbReference>
<comment type="subcellular location">
    <subcellularLocation>
        <location evidence="1">Secreted</location>
    </subcellularLocation>
</comment>
<feature type="chain" id="PRO_5040415222" description="UPAR/Ly6 domain-containing protein" evidence="4">
    <location>
        <begin position="19"/>
        <end position="271"/>
    </location>
</feature>
<protein>
    <recommendedName>
        <fullName evidence="5">UPAR/Ly6 domain-containing protein</fullName>
    </recommendedName>
</protein>
<keyword evidence="7" id="KW-1185">Reference proteome</keyword>
<evidence type="ECO:0000313" key="6">
    <source>
        <dbReference type="EMBL" id="CAB1426193.1"/>
    </source>
</evidence>
<dbReference type="InterPro" id="IPR050918">
    <property type="entry name" value="CNF-like_PLA2_Inhibitor"/>
</dbReference>
<accession>A0A9N7UA04</accession>
<dbReference type="PANTHER" id="PTHR20914:SF9">
    <property type="entry name" value="COILED, ISOFORM A"/>
    <property type="match status" value="1"/>
</dbReference>
<reference evidence="6" key="1">
    <citation type="submission" date="2020-03" db="EMBL/GenBank/DDBJ databases">
        <authorList>
            <person name="Weist P."/>
        </authorList>
    </citation>
    <scope>NUCLEOTIDE SEQUENCE</scope>
</reference>